<dbReference type="Proteomes" id="UP000193467">
    <property type="component" value="Unassembled WGS sequence"/>
</dbReference>
<dbReference type="OrthoDB" id="2529242at2759"/>
<feature type="compositionally biased region" description="Pro residues" evidence="1">
    <location>
        <begin position="1221"/>
        <end position="1231"/>
    </location>
</feature>
<feature type="region of interest" description="Disordered" evidence="1">
    <location>
        <begin position="872"/>
        <end position="993"/>
    </location>
</feature>
<feature type="region of interest" description="Disordered" evidence="1">
    <location>
        <begin position="1092"/>
        <end position="1290"/>
    </location>
</feature>
<feature type="region of interest" description="Disordered" evidence="1">
    <location>
        <begin position="337"/>
        <end position="361"/>
    </location>
</feature>
<dbReference type="InParanoid" id="A0A1Y2FNY7"/>
<evidence type="ECO:0000256" key="1">
    <source>
        <dbReference type="SAM" id="MobiDB-lite"/>
    </source>
</evidence>
<organism evidence="3 4">
    <name type="scientific">Leucosporidium creatinivorum</name>
    <dbReference type="NCBI Taxonomy" id="106004"/>
    <lineage>
        <taxon>Eukaryota</taxon>
        <taxon>Fungi</taxon>
        <taxon>Dikarya</taxon>
        <taxon>Basidiomycota</taxon>
        <taxon>Pucciniomycotina</taxon>
        <taxon>Microbotryomycetes</taxon>
        <taxon>Leucosporidiales</taxon>
        <taxon>Leucosporidium</taxon>
    </lineage>
</organism>
<feature type="transmembrane region" description="Helical" evidence="2">
    <location>
        <begin position="180"/>
        <end position="205"/>
    </location>
</feature>
<keyword evidence="4" id="KW-1185">Reference proteome</keyword>
<keyword evidence="2" id="KW-1133">Transmembrane helix</keyword>
<feature type="compositionally biased region" description="Gly residues" evidence="1">
    <location>
        <begin position="1278"/>
        <end position="1290"/>
    </location>
</feature>
<feature type="transmembrane region" description="Helical" evidence="2">
    <location>
        <begin position="80"/>
        <end position="99"/>
    </location>
</feature>
<feature type="transmembrane region" description="Helical" evidence="2">
    <location>
        <begin position="119"/>
        <end position="142"/>
    </location>
</feature>
<feature type="compositionally biased region" description="Acidic residues" evidence="1">
    <location>
        <begin position="949"/>
        <end position="974"/>
    </location>
</feature>
<feature type="compositionally biased region" description="Basic residues" evidence="1">
    <location>
        <begin position="1239"/>
        <end position="1249"/>
    </location>
</feature>
<feature type="compositionally biased region" description="Polar residues" evidence="1">
    <location>
        <begin position="1159"/>
        <end position="1168"/>
    </location>
</feature>
<keyword evidence="2" id="KW-0812">Transmembrane</keyword>
<feature type="region of interest" description="Disordered" evidence="1">
    <location>
        <begin position="682"/>
        <end position="714"/>
    </location>
</feature>
<feature type="region of interest" description="Disordered" evidence="1">
    <location>
        <begin position="300"/>
        <end position="324"/>
    </location>
</feature>
<feature type="compositionally biased region" description="Low complexity" evidence="1">
    <location>
        <begin position="1196"/>
        <end position="1220"/>
    </location>
</feature>
<feature type="region of interest" description="Disordered" evidence="1">
    <location>
        <begin position="812"/>
        <end position="831"/>
    </location>
</feature>
<dbReference type="STRING" id="106004.A0A1Y2FNY7"/>
<feature type="compositionally biased region" description="Polar residues" evidence="1">
    <location>
        <begin position="812"/>
        <end position="830"/>
    </location>
</feature>
<feature type="transmembrane region" description="Helical" evidence="2">
    <location>
        <begin position="154"/>
        <end position="174"/>
    </location>
</feature>
<feature type="compositionally biased region" description="Basic and acidic residues" evidence="1">
    <location>
        <begin position="891"/>
        <end position="905"/>
    </location>
</feature>
<comment type="caution">
    <text evidence="3">The sequence shown here is derived from an EMBL/GenBank/DDBJ whole genome shotgun (WGS) entry which is preliminary data.</text>
</comment>
<dbReference type="EMBL" id="MCGR01000016">
    <property type="protein sequence ID" value="ORY85317.1"/>
    <property type="molecule type" value="Genomic_DNA"/>
</dbReference>
<feature type="region of interest" description="Disordered" evidence="1">
    <location>
        <begin position="779"/>
        <end position="807"/>
    </location>
</feature>
<accession>A0A1Y2FNY7</accession>
<feature type="compositionally biased region" description="Polar residues" evidence="1">
    <location>
        <begin position="302"/>
        <end position="312"/>
    </location>
</feature>
<feature type="compositionally biased region" description="Polar residues" evidence="1">
    <location>
        <begin position="682"/>
        <end position="694"/>
    </location>
</feature>
<protein>
    <submittedName>
        <fullName evidence="3">Uncharacterized protein</fullName>
    </submittedName>
</protein>
<sequence>MPSIGATQLFAAAAGSSTAGNILLYITLAFALTSFLCSTYTTLRTLLPLLAAHPLSRRREGINAGAPASKRVRLKSAQRFTTYLAICDILSACILVWEAAVAATLTTGLGGTKGGASRLYLACTARPTLLLVVAVLSYANVVQGRSIALGKVDWIVWAPALGIFILGAGLASLAPVGGLAVWIGLVVWLSATTAVVSICFGRLLIAILRVRKSTAQEEKAASPFAHEQDRVVGRHGSSVMQTIASYLPPFHSNFSGLSTSFIGTVGRSTSTLDLPSTAAGNNSHDILTFTSANAPAVGYAPSSRTSMDSDQATLRDVRSPTPGSTMDLLAGLRQSISNISPRPYTPDGRATPPSSNRFSVGSQEHEIITFEEVDLNEPRPSMGSYTSSNYHAGGFVGGTAMRQAIVQEVWGSSPAPGTGHRSPQVELSKKEARGALVRIGGHLFGCLLGYALVTPFAFIRLADPSSTPPLIAAILLVIGVSQPGFVLAIQCWMSEGFWYRTEQPPILTSSSAANLEIIAEGQPEMVERPGSAASSYYAFEKSHATLPGIQPGGEDAVETRMGRVGRALSMIQTHPKLLILPNGTSDSSITSGAKTSQGHTRLRSLTLTKTVFGAGLDDEKKGRKRSGSVASRKTFAGFEMRSMSPIPFHRDDEAITRSMLATTKQRPLSFADSGRIPFGFSHTTNGASRSTPELSHSHKKATPAPTPSRSTPDFAFHTEDITLANTFDATAHSKESTRSSPPDYSIDFLSSQVLPRLVPSVVVGRSTIVDSEDAPLNRRRSSIGTANELNSTSELGLGQPSSRPTRNIRNLSLPNLLQGGSFSSRNSQKNKSAEDVWVAVEEDGAKVSSPVVERARTPESVIASIASRVRAGVTSSTTTAEDKSLRRRSWKDRSTRAWEQREKVEGVSSSARIGANRVEEEDDTTHLRPPGSGRRSSVGWSLDSPTVGEETEILEEEGNVADEEEESDDEEAERELEAHRRRRSVSPMSLPTSPIQEEWQQLDESIVLRGSQFIDEEDDGEVGTVHCATIRPVRSDTSDIDSTSHYSLRPTHVQTGSLGSNRSLATSATGSITSEGFRNVLETGIWHARDDSHTGAFSSSDSELSSSANEAPPSRRSSSALRPLSLLSSRANADRTSFASSASDASDQEREMRKVARHQTATQASTRAPNAHGVPLPPIPMPPTIEEADEGKSSGTPTPRTARQRTASTPRATSHAMPMSSTPPPPPPSRTPPQITTRSRARREQHRRSRDVPSAPADENVQPIATTQPLRIVTRATGGVGGGSGMRGLR</sequence>
<feature type="transmembrane region" description="Helical" evidence="2">
    <location>
        <begin position="435"/>
        <end position="458"/>
    </location>
</feature>
<name>A0A1Y2FNY7_9BASI</name>
<proteinExistence type="predicted"/>
<feature type="compositionally biased region" description="Polar residues" evidence="1">
    <location>
        <begin position="782"/>
        <end position="807"/>
    </location>
</feature>
<evidence type="ECO:0000313" key="4">
    <source>
        <dbReference type="Proteomes" id="UP000193467"/>
    </source>
</evidence>
<evidence type="ECO:0000313" key="3">
    <source>
        <dbReference type="EMBL" id="ORY85317.1"/>
    </source>
</evidence>
<gene>
    <name evidence="3" type="ORF">BCR35DRAFT_52641</name>
</gene>
<evidence type="ECO:0000256" key="2">
    <source>
        <dbReference type="SAM" id="Phobius"/>
    </source>
</evidence>
<reference evidence="3 4" key="1">
    <citation type="submission" date="2016-07" db="EMBL/GenBank/DDBJ databases">
        <title>Pervasive Adenine N6-methylation of Active Genes in Fungi.</title>
        <authorList>
            <consortium name="DOE Joint Genome Institute"/>
            <person name="Mondo S.J."/>
            <person name="Dannebaum R.O."/>
            <person name="Kuo R.C."/>
            <person name="Labutti K."/>
            <person name="Haridas S."/>
            <person name="Kuo A."/>
            <person name="Salamov A."/>
            <person name="Ahrendt S.R."/>
            <person name="Lipzen A."/>
            <person name="Sullivan W."/>
            <person name="Andreopoulos W.B."/>
            <person name="Clum A."/>
            <person name="Lindquist E."/>
            <person name="Daum C."/>
            <person name="Ramamoorthy G.K."/>
            <person name="Gryganskyi A."/>
            <person name="Culley D."/>
            <person name="Magnuson J.K."/>
            <person name="James T.Y."/>
            <person name="O'Malley M.A."/>
            <person name="Stajich J.E."/>
            <person name="Spatafora J.W."/>
            <person name="Visel A."/>
            <person name="Grigoriev I.V."/>
        </authorList>
    </citation>
    <scope>NUCLEOTIDE SEQUENCE [LARGE SCALE GENOMIC DNA]</scope>
    <source>
        <strain evidence="3 4">62-1032</strain>
    </source>
</reference>
<feature type="compositionally biased region" description="Polar residues" evidence="1">
    <location>
        <begin position="352"/>
        <end position="361"/>
    </location>
</feature>
<feature type="compositionally biased region" description="Low complexity" evidence="1">
    <location>
        <begin position="1098"/>
        <end position="1145"/>
    </location>
</feature>
<keyword evidence="2" id="KW-0472">Membrane</keyword>